<evidence type="ECO:0000256" key="6">
    <source>
        <dbReference type="SAM" id="Phobius"/>
    </source>
</evidence>
<comment type="caution">
    <text evidence="8">The sequence shown here is derived from an EMBL/GenBank/DDBJ whole genome shotgun (WGS) entry which is preliminary data.</text>
</comment>
<feature type="region of interest" description="Disordered" evidence="5">
    <location>
        <begin position="1"/>
        <end position="22"/>
    </location>
</feature>
<dbReference type="InterPro" id="IPR050307">
    <property type="entry name" value="Sterol_Desaturase_Related"/>
</dbReference>
<proteinExistence type="predicted"/>
<evidence type="ECO:0000256" key="1">
    <source>
        <dbReference type="ARBA" id="ARBA00004370"/>
    </source>
</evidence>
<evidence type="ECO:0000313" key="8">
    <source>
        <dbReference type="EMBL" id="TVY82957.1"/>
    </source>
</evidence>
<dbReference type="PANTHER" id="PTHR11863">
    <property type="entry name" value="STEROL DESATURASE"/>
    <property type="match status" value="1"/>
</dbReference>
<dbReference type="Pfam" id="PF04116">
    <property type="entry name" value="FA_hydroxylase"/>
    <property type="match status" value="1"/>
</dbReference>
<reference evidence="8 9" key="1">
    <citation type="submission" date="2018-05" db="EMBL/GenBank/DDBJ databases">
        <title>Genome sequencing and assembly of the regulated plant pathogen Lachnellula willkommii and related sister species for the development of diagnostic species identification markers.</title>
        <authorList>
            <person name="Giroux E."/>
            <person name="Bilodeau G."/>
        </authorList>
    </citation>
    <scope>NUCLEOTIDE SEQUENCE [LARGE SCALE GENOMIC DNA]</scope>
    <source>
        <strain evidence="8 9">CBS 268.59</strain>
    </source>
</reference>
<accession>A0A8T9CEJ1</accession>
<dbReference type="GO" id="GO:0016491">
    <property type="term" value="F:oxidoreductase activity"/>
    <property type="evidence" value="ECO:0007669"/>
    <property type="project" value="InterPro"/>
</dbReference>
<feature type="transmembrane region" description="Helical" evidence="6">
    <location>
        <begin position="176"/>
        <end position="195"/>
    </location>
</feature>
<dbReference type="GO" id="GO:0016020">
    <property type="term" value="C:membrane"/>
    <property type="evidence" value="ECO:0007669"/>
    <property type="project" value="UniProtKB-SubCell"/>
</dbReference>
<evidence type="ECO:0000256" key="5">
    <source>
        <dbReference type="SAM" id="MobiDB-lite"/>
    </source>
</evidence>
<organism evidence="8 9">
    <name type="scientific">Lachnellula suecica</name>
    <dbReference type="NCBI Taxonomy" id="602035"/>
    <lineage>
        <taxon>Eukaryota</taxon>
        <taxon>Fungi</taxon>
        <taxon>Dikarya</taxon>
        <taxon>Ascomycota</taxon>
        <taxon>Pezizomycotina</taxon>
        <taxon>Leotiomycetes</taxon>
        <taxon>Helotiales</taxon>
        <taxon>Lachnaceae</taxon>
        <taxon>Lachnellula</taxon>
    </lineage>
</organism>
<keyword evidence="4 6" id="KW-0472">Membrane</keyword>
<keyword evidence="3 6" id="KW-1133">Transmembrane helix</keyword>
<keyword evidence="2 6" id="KW-0812">Transmembrane</keyword>
<evidence type="ECO:0000259" key="7">
    <source>
        <dbReference type="Pfam" id="PF04116"/>
    </source>
</evidence>
<evidence type="ECO:0000256" key="3">
    <source>
        <dbReference type="ARBA" id="ARBA00022989"/>
    </source>
</evidence>
<sequence length="353" mass="41492">MASRPECVQQHPENPMKSTWRRSDKRTWNLQQQLYDLLKIHPTDLDREVPKHAKTDKMPYLPHLEGHKWILAHAFWPLLVHALFSYLSGKGLPLVAALAFYVVAYKVNAIRIIRRMRELGHQYGYLDGDKHDRDQVPDTKTRSVLNSLTATSTIRPVISVFLAYRASQSPVETLSWYLPLEIGVYGIVLDFYFYWYHRMMHDSDKLWQFHRTHHLTKHPSPLLSLYADQVQEFFDIVGIPIITYITMRAFDLPMGFADWWICQQYVVWTELWGHSGLRIIVTPPTTATPFLWLLDGELLTEDHDLHHRKGWKSSHNYGKQTRLWDRLFGTTTPRIECIESNIDWDSPASLTVW</sequence>
<dbReference type="GO" id="GO:0005506">
    <property type="term" value="F:iron ion binding"/>
    <property type="evidence" value="ECO:0007669"/>
    <property type="project" value="InterPro"/>
</dbReference>
<dbReference type="AlphaFoldDB" id="A0A8T9CEJ1"/>
<dbReference type="GO" id="GO:0008610">
    <property type="term" value="P:lipid biosynthetic process"/>
    <property type="evidence" value="ECO:0007669"/>
    <property type="project" value="InterPro"/>
</dbReference>
<gene>
    <name evidence="8" type="primary">vlmA</name>
    <name evidence="8" type="ORF">LSUE1_G003733</name>
</gene>
<evidence type="ECO:0000256" key="2">
    <source>
        <dbReference type="ARBA" id="ARBA00022692"/>
    </source>
</evidence>
<dbReference type="InterPro" id="IPR006694">
    <property type="entry name" value="Fatty_acid_hydroxylase"/>
</dbReference>
<dbReference type="OrthoDB" id="6354873at2759"/>
<evidence type="ECO:0000256" key="4">
    <source>
        <dbReference type="ARBA" id="ARBA00023136"/>
    </source>
</evidence>
<comment type="subcellular location">
    <subcellularLocation>
        <location evidence="1">Membrane</location>
    </subcellularLocation>
</comment>
<feature type="transmembrane region" description="Helical" evidence="6">
    <location>
        <begin position="94"/>
        <end position="113"/>
    </location>
</feature>
<keyword evidence="9" id="KW-1185">Reference proteome</keyword>
<evidence type="ECO:0000313" key="9">
    <source>
        <dbReference type="Proteomes" id="UP000469558"/>
    </source>
</evidence>
<name>A0A8T9CEJ1_9HELO</name>
<dbReference type="EMBL" id="QGMK01000252">
    <property type="protein sequence ID" value="TVY82957.1"/>
    <property type="molecule type" value="Genomic_DNA"/>
</dbReference>
<protein>
    <submittedName>
        <fullName evidence="8">Fatty acid hydroxylase vlmA</fullName>
    </submittedName>
</protein>
<dbReference type="Proteomes" id="UP000469558">
    <property type="component" value="Unassembled WGS sequence"/>
</dbReference>
<feature type="domain" description="Fatty acid hydroxylase" evidence="7">
    <location>
        <begin position="184"/>
        <end position="330"/>
    </location>
</feature>